<feature type="region of interest" description="Disordered" evidence="1">
    <location>
        <begin position="123"/>
        <end position="165"/>
    </location>
</feature>
<sequence length="165" mass="19032">MLQKIEEFIREVYNYYRSAMNNRMKREATYRLETINDHVRTRAEVRDDDISNGSARREVHIPRSKPRWQHTWEMRHQGRVKRGHGEGEEGRKSNGRADEKVAVTRGPGMCAMDQTVNGVSLIKPMSSQEDVPGTQLNTPSPPPPTPILLFKQLAPTSKRPTDQRR</sequence>
<evidence type="ECO:0000313" key="3">
    <source>
        <dbReference type="Proteomes" id="UP000053647"/>
    </source>
</evidence>
<dbReference type="HOGENOM" id="CLU_1611321_0_0_1"/>
<evidence type="ECO:0000256" key="1">
    <source>
        <dbReference type="SAM" id="MobiDB-lite"/>
    </source>
</evidence>
<dbReference type="EMBL" id="KN819580">
    <property type="protein sequence ID" value="KIJ08656.1"/>
    <property type="molecule type" value="Genomic_DNA"/>
</dbReference>
<keyword evidence="3" id="KW-1185">Reference proteome</keyword>
<protein>
    <submittedName>
        <fullName evidence="2">Uncharacterized protein</fullName>
    </submittedName>
</protein>
<accession>A0A0C9TN71</accession>
<organism evidence="2 3">
    <name type="scientific">Paxillus involutus ATCC 200175</name>
    <dbReference type="NCBI Taxonomy" id="664439"/>
    <lineage>
        <taxon>Eukaryota</taxon>
        <taxon>Fungi</taxon>
        <taxon>Dikarya</taxon>
        <taxon>Basidiomycota</taxon>
        <taxon>Agaricomycotina</taxon>
        <taxon>Agaricomycetes</taxon>
        <taxon>Agaricomycetidae</taxon>
        <taxon>Boletales</taxon>
        <taxon>Paxilineae</taxon>
        <taxon>Paxillaceae</taxon>
        <taxon>Paxillus</taxon>
    </lineage>
</organism>
<feature type="compositionally biased region" description="Basic and acidic residues" evidence="1">
    <location>
        <begin position="83"/>
        <end position="102"/>
    </location>
</feature>
<name>A0A0C9TN71_PAXIN</name>
<dbReference type="AlphaFoldDB" id="A0A0C9TN71"/>
<feature type="region of interest" description="Disordered" evidence="1">
    <location>
        <begin position="64"/>
        <end position="103"/>
    </location>
</feature>
<dbReference type="Proteomes" id="UP000053647">
    <property type="component" value="Unassembled WGS sequence"/>
</dbReference>
<proteinExistence type="predicted"/>
<evidence type="ECO:0000313" key="2">
    <source>
        <dbReference type="EMBL" id="KIJ08656.1"/>
    </source>
</evidence>
<reference evidence="3" key="2">
    <citation type="submission" date="2015-01" db="EMBL/GenBank/DDBJ databases">
        <title>Evolutionary Origins and Diversification of the Mycorrhizal Mutualists.</title>
        <authorList>
            <consortium name="DOE Joint Genome Institute"/>
            <consortium name="Mycorrhizal Genomics Consortium"/>
            <person name="Kohler A."/>
            <person name="Kuo A."/>
            <person name="Nagy L.G."/>
            <person name="Floudas D."/>
            <person name="Copeland A."/>
            <person name="Barry K.W."/>
            <person name="Cichocki N."/>
            <person name="Veneault-Fourrey C."/>
            <person name="LaButti K."/>
            <person name="Lindquist E.A."/>
            <person name="Lipzen A."/>
            <person name="Lundell T."/>
            <person name="Morin E."/>
            <person name="Murat C."/>
            <person name="Riley R."/>
            <person name="Ohm R."/>
            <person name="Sun H."/>
            <person name="Tunlid A."/>
            <person name="Henrissat B."/>
            <person name="Grigoriev I.V."/>
            <person name="Hibbett D.S."/>
            <person name="Martin F."/>
        </authorList>
    </citation>
    <scope>NUCLEOTIDE SEQUENCE [LARGE SCALE GENOMIC DNA]</scope>
    <source>
        <strain evidence="3">ATCC 200175</strain>
    </source>
</reference>
<reference evidence="2 3" key="1">
    <citation type="submission" date="2014-06" db="EMBL/GenBank/DDBJ databases">
        <authorList>
            <consortium name="DOE Joint Genome Institute"/>
            <person name="Kuo A."/>
            <person name="Kohler A."/>
            <person name="Nagy L.G."/>
            <person name="Floudas D."/>
            <person name="Copeland A."/>
            <person name="Barry K.W."/>
            <person name="Cichocki N."/>
            <person name="Veneault-Fourrey C."/>
            <person name="LaButti K."/>
            <person name="Lindquist E.A."/>
            <person name="Lipzen A."/>
            <person name="Lundell T."/>
            <person name="Morin E."/>
            <person name="Murat C."/>
            <person name="Sun H."/>
            <person name="Tunlid A."/>
            <person name="Henrissat B."/>
            <person name="Grigoriev I.V."/>
            <person name="Hibbett D.S."/>
            <person name="Martin F."/>
            <person name="Nordberg H.P."/>
            <person name="Cantor M.N."/>
            <person name="Hua S.X."/>
        </authorList>
    </citation>
    <scope>NUCLEOTIDE SEQUENCE [LARGE SCALE GENOMIC DNA]</scope>
    <source>
        <strain evidence="2 3">ATCC 200175</strain>
    </source>
</reference>
<gene>
    <name evidence="2" type="ORF">PAXINDRAFT_18225</name>
</gene>